<feature type="compositionally biased region" description="Basic and acidic residues" evidence="1">
    <location>
        <begin position="518"/>
        <end position="532"/>
    </location>
</feature>
<gene>
    <name evidence="3" type="primary">dndC</name>
    <name evidence="3" type="ORF">RAM70_21370</name>
</gene>
<evidence type="ECO:0000256" key="1">
    <source>
        <dbReference type="SAM" id="MobiDB-lite"/>
    </source>
</evidence>
<dbReference type="Gene3D" id="3.40.50.620">
    <property type="entry name" value="HUPs"/>
    <property type="match status" value="1"/>
</dbReference>
<dbReference type="PANTHER" id="PTHR43196">
    <property type="entry name" value="SULFATE ADENYLYLTRANSFERASE SUBUNIT 2"/>
    <property type="match status" value="1"/>
</dbReference>
<dbReference type="InterPro" id="IPR050128">
    <property type="entry name" value="Sulfate_adenylyltrnsfr_sub2"/>
</dbReference>
<dbReference type="NCBIfam" id="NF005316">
    <property type="entry name" value="PRK06850.1"/>
    <property type="match status" value="1"/>
</dbReference>
<comment type="caution">
    <text evidence="3">The sequence shown here is derived from an EMBL/GenBank/DDBJ whole genome shotgun (WGS) entry which is preliminary data.</text>
</comment>
<dbReference type="InterPro" id="IPR014729">
    <property type="entry name" value="Rossmann-like_a/b/a_fold"/>
</dbReference>
<dbReference type="NCBIfam" id="TIGR03183">
    <property type="entry name" value="DNA_S_dndC"/>
    <property type="match status" value="1"/>
</dbReference>
<dbReference type="InterPro" id="IPR017598">
    <property type="entry name" value="SulphurTrfase_DndC"/>
</dbReference>
<dbReference type="EMBL" id="JAVSJA010000001">
    <property type="protein sequence ID" value="MDT3676936.1"/>
    <property type="molecule type" value="Genomic_DNA"/>
</dbReference>
<name>A0ABU3HQW8_9CHRO</name>
<proteinExistence type="predicted"/>
<protein>
    <submittedName>
        <fullName evidence="3">DNA phosphorothioation system sulfurtransferase DndC</fullName>
    </submittedName>
</protein>
<keyword evidence="4" id="KW-1185">Reference proteome</keyword>
<sequence>MRNNVIFGEQTQISIFPSRTVDDFVIDIEIITKEIQNLYLSNSIPFVIGYSGGKDSSAVVQLIWNAISKLSIEQRNKKIYVMTTDTQVENPLVSTWVKQSLARMKNEAKIQQMPVEPYLLRPEIKDTFWTCLIGKGYPAPRHGFRWCTERLKITPTNHFIRQQIRENGEVILMLGTRKAESNKRASTMNKYEINSFQEQLNLKENISKPLRYSGSLPNAIIYSPIEDWRTDEVWMYLMQWENPWGGDNKELLAMYRGATADNECPLVVDTSTPSCGDSRFGCWVCTMVNKDKSMEAMIQNDEEKEWLQPLLDLRNELDIEDDRPKRDFRRIFGKVQLFERNLNGEISIEPIPGPYTKQWREYWLRRVLEAQQSVRTNAPEDMKDITLITTEELSEIRRIWREEKHEFDDQLPKIYKQVTGENFQDPRPGADNNLLGSEEWDILADICAEDSMHLELLAKLIDTERQYFLKISRKGIYKDLEKCFESSSRSKEEAIENARYIYDLKNAAQSGNIAQVKEQLKESFSEPEKDQQKQLTWASMKFPTTVEEEE</sequence>
<evidence type="ECO:0000313" key="4">
    <source>
        <dbReference type="Proteomes" id="UP001180650"/>
    </source>
</evidence>
<evidence type="ECO:0000259" key="2">
    <source>
        <dbReference type="Pfam" id="PF01507"/>
    </source>
</evidence>
<dbReference type="InterPro" id="IPR002500">
    <property type="entry name" value="PAPS_reduct_dom"/>
</dbReference>
<feature type="domain" description="Phosphoadenosine phosphosulphate reductase" evidence="2">
    <location>
        <begin position="47"/>
        <end position="239"/>
    </location>
</feature>
<dbReference type="Pfam" id="PF01507">
    <property type="entry name" value="PAPS_reduct"/>
    <property type="match status" value="1"/>
</dbReference>
<evidence type="ECO:0000313" key="3">
    <source>
        <dbReference type="EMBL" id="MDT3676936.1"/>
    </source>
</evidence>
<dbReference type="PANTHER" id="PTHR43196:SF2">
    <property type="entry name" value="PHOSPHOADENOSINE PHOSPHOSULFATE REDUCTASE"/>
    <property type="match status" value="1"/>
</dbReference>
<dbReference type="SUPFAM" id="SSF52402">
    <property type="entry name" value="Adenine nucleotide alpha hydrolases-like"/>
    <property type="match status" value="1"/>
</dbReference>
<organism evidence="3 4">
    <name type="scientific">Microcystis wesenbergii NRERC-220</name>
    <dbReference type="NCBI Taxonomy" id="3068991"/>
    <lineage>
        <taxon>Bacteria</taxon>
        <taxon>Bacillati</taxon>
        <taxon>Cyanobacteriota</taxon>
        <taxon>Cyanophyceae</taxon>
        <taxon>Oscillatoriophycideae</taxon>
        <taxon>Chroococcales</taxon>
        <taxon>Microcystaceae</taxon>
        <taxon>Microcystis</taxon>
    </lineage>
</organism>
<feature type="region of interest" description="Disordered" evidence="1">
    <location>
        <begin position="518"/>
        <end position="537"/>
    </location>
</feature>
<reference evidence="3" key="1">
    <citation type="submission" date="2023-08" db="EMBL/GenBank/DDBJ databases">
        <authorList>
            <person name="Park H.-K."/>
            <person name="Kim I.-S."/>
        </authorList>
    </citation>
    <scope>NUCLEOTIDE SEQUENCE</scope>
    <source>
        <strain evidence="3">NRERC-220</strain>
    </source>
</reference>
<accession>A0ABU3HQW8</accession>
<dbReference type="RefSeq" id="WP_312675532.1">
    <property type="nucleotide sequence ID" value="NZ_JAVSJA010000001.1"/>
</dbReference>
<dbReference type="Proteomes" id="UP001180650">
    <property type="component" value="Unassembled WGS sequence"/>
</dbReference>